<feature type="compositionally biased region" description="Basic and acidic residues" evidence="4">
    <location>
        <begin position="163"/>
        <end position="179"/>
    </location>
</feature>
<protein>
    <recommendedName>
        <fullName evidence="2 3">Single-stranded DNA-binding protein</fullName>
        <shortName evidence="2">SSB</shortName>
    </recommendedName>
</protein>
<dbReference type="RefSeq" id="WP_147925478.1">
    <property type="nucleotide sequence ID" value="NZ_VKAC01000003.1"/>
</dbReference>
<feature type="region of interest" description="Disordered" evidence="4">
    <location>
        <begin position="107"/>
        <end position="205"/>
    </location>
</feature>
<gene>
    <name evidence="5" type="ORF">FMM08_06145</name>
</gene>
<dbReference type="OrthoDB" id="4427276at2"/>
<dbReference type="Pfam" id="PF00436">
    <property type="entry name" value="SSB"/>
    <property type="match status" value="1"/>
</dbReference>
<evidence type="ECO:0000256" key="4">
    <source>
        <dbReference type="SAM" id="MobiDB-lite"/>
    </source>
</evidence>
<dbReference type="Gene3D" id="2.40.50.140">
    <property type="entry name" value="Nucleic acid-binding proteins"/>
    <property type="match status" value="1"/>
</dbReference>
<keyword evidence="6" id="KW-1185">Reference proteome</keyword>
<dbReference type="EMBL" id="VKAC01000003">
    <property type="protein sequence ID" value="TXR57057.1"/>
    <property type="molecule type" value="Genomic_DNA"/>
</dbReference>
<dbReference type="PANTHER" id="PTHR10302:SF0">
    <property type="entry name" value="SINGLE-STRANDED DNA-BINDING PROTEIN, MITOCHONDRIAL"/>
    <property type="match status" value="1"/>
</dbReference>
<proteinExistence type="inferred from homology"/>
<dbReference type="GO" id="GO:0006260">
    <property type="term" value="P:DNA replication"/>
    <property type="evidence" value="ECO:0007669"/>
    <property type="project" value="InterPro"/>
</dbReference>
<comment type="caution">
    <text evidence="5">The sequence shown here is derived from an EMBL/GenBank/DDBJ whole genome shotgun (WGS) entry which is preliminary data.</text>
</comment>
<evidence type="ECO:0000256" key="2">
    <source>
        <dbReference type="HAMAP-Rule" id="MF_00984"/>
    </source>
</evidence>
<dbReference type="PROSITE" id="PS50935">
    <property type="entry name" value="SSB"/>
    <property type="match status" value="1"/>
</dbReference>
<dbReference type="HAMAP" id="MF_00984">
    <property type="entry name" value="SSB"/>
    <property type="match status" value="1"/>
</dbReference>
<evidence type="ECO:0000313" key="5">
    <source>
        <dbReference type="EMBL" id="TXR57057.1"/>
    </source>
</evidence>
<sequence>MPKSTFTLVGHLGADPELRATTSGTPYTKFRMAESDTWRDQTTGVWVDGPPNWWDVTCWDELAENVAASVKKGSRVVVSGTFEQREYEVRDGDRVERRRATTLKARSVSLDLRRGPADQRVRDRADQADQAAPAASRVERTTGVITQGPWDTGAVPGPAEAPATERFDTSSLTDYRDEDAAAPDDVLRSAPLEDDDEGAELARSA</sequence>
<dbReference type="GO" id="GO:0003697">
    <property type="term" value="F:single-stranded DNA binding"/>
    <property type="evidence" value="ECO:0007669"/>
    <property type="project" value="UniProtKB-UniRule"/>
</dbReference>
<comment type="caution">
    <text evidence="2">Lacks conserved residue(s) required for the propagation of feature annotation.</text>
</comment>
<dbReference type="NCBIfam" id="TIGR00621">
    <property type="entry name" value="ssb"/>
    <property type="match status" value="1"/>
</dbReference>
<evidence type="ECO:0000313" key="6">
    <source>
        <dbReference type="Proteomes" id="UP000321234"/>
    </source>
</evidence>
<evidence type="ECO:0000256" key="3">
    <source>
        <dbReference type="RuleBase" id="RU000524"/>
    </source>
</evidence>
<dbReference type="GO" id="GO:0009295">
    <property type="term" value="C:nucleoid"/>
    <property type="evidence" value="ECO:0007669"/>
    <property type="project" value="TreeGrafter"/>
</dbReference>
<name>A0A5C8ZGW2_9ACTN</name>
<accession>A0A5C8ZGW2</accession>
<dbReference type="InterPro" id="IPR012340">
    <property type="entry name" value="NA-bd_OB-fold"/>
</dbReference>
<keyword evidence="1 2" id="KW-0238">DNA-binding</keyword>
<dbReference type="CDD" id="cd04496">
    <property type="entry name" value="SSB_OBF"/>
    <property type="match status" value="1"/>
</dbReference>
<dbReference type="InterPro" id="IPR011344">
    <property type="entry name" value="ssDNA-bd"/>
</dbReference>
<evidence type="ECO:0000256" key="1">
    <source>
        <dbReference type="ARBA" id="ARBA00023125"/>
    </source>
</evidence>
<dbReference type="Proteomes" id="UP000321234">
    <property type="component" value="Unassembled WGS sequence"/>
</dbReference>
<dbReference type="PANTHER" id="PTHR10302">
    <property type="entry name" value="SINGLE-STRANDED DNA-BINDING PROTEIN"/>
    <property type="match status" value="1"/>
</dbReference>
<dbReference type="AlphaFoldDB" id="A0A5C8ZGW2"/>
<dbReference type="SUPFAM" id="SSF50249">
    <property type="entry name" value="Nucleic acid-binding proteins"/>
    <property type="match status" value="1"/>
</dbReference>
<reference evidence="5 6" key="1">
    <citation type="submission" date="2019-07" db="EMBL/GenBank/DDBJ databases">
        <title>Quadrisphaera sp. strain DD2A genome sequencing and assembly.</title>
        <authorList>
            <person name="Kim I."/>
        </authorList>
    </citation>
    <scope>NUCLEOTIDE SEQUENCE [LARGE SCALE GENOMIC DNA]</scope>
    <source>
        <strain evidence="5 6">DD2A</strain>
    </source>
</reference>
<dbReference type="InterPro" id="IPR000424">
    <property type="entry name" value="Primosome_PriB/ssb"/>
</dbReference>
<comment type="subunit">
    <text evidence="2">Homotetramer.</text>
</comment>
<organism evidence="5 6">
    <name type="scientific">Quadrisphaera setariae</name>
    <dbReference type="NCBI Taxonomy" id="2593304"/>
    <lineage>
        <taxon>Bacteria</taxon>
        <taxon>Bacillati</taxon>
        <taxon>Actinomycetota</taxon>
        <taxon>Actinomycetes</taxon>
        <taxon>Kineosporiales</taxon>
        <taxon>Kineosporiaceae</taxon>
        <taxon>Quadrisphaera</taxon>
    </lineage>
</organism>
<feature type="compositionally biased region" description="Basic and acidic residues" evidence="4">
    <location>
        <begin position="111"/>
        <end position="127"/>
    </location>
</feature>